<reference evidence="2" key="1">
    <citation type="submission" date="2020-11" db="EMBL/GenBank/DDBJ databases">
        <authorList>
            <person name="Tran Van P."/>
        </authorList>
    </citation>
    <scope>NUCLEOTIDE SEQUENCE</scope>
</reference>
<protein>
    <submittedName>
        <fullName evidence="2">Uncharacterized protein</fullName>
    </submittedName>
</protein>
<sequence>MTIMRTWSSARIPVAVFALLLTLEAVGSVHTYAKVTYKNCLTARRGVNLEGKREAFCEVLPDDPATMRDVCRRNIAESGNMWRAFCREYQKYFH</sequence>
<dbReference type="EMBL" id="LR903625">
    <property type="protein sequence ID" value="CAD7252095.1"/>
    <property type="molecule type" value="Genomic_DNA"/>
</dbReference>
<keyword evidence="3" id="KW-1185">Reference proteome</keyword>
<dbReference type="EMBL" id="CAJPEV010004108">
    <property type="protein sequence ID" value="CAG0901184.1"/>
    <property type="molecule type" value="Genomic_DNA"/>
</dbReference>
<accession>A0A7R9FR81</accession>
<feature type="chain" id="PRO_5036403189" evidence="1">
    <location>
        <begin position="29"/>
        <end position="94"/>
    </location>
</feature>
<gene>
    <name evidence="2" type="ORF">DSTB1V02_LOCUS11856</name>
</gene>
<organism evidence="2">
    <name type="scientific">Darwinula stevensoni</name>
    <dbReference type="NCBI Taxonomy" id="69355"/>
    <lineage>
        <taxon>Eukaryota</taxon>
        <taxon>Metazoa</taxon>
        <taxon>Ecdysozoa</taxon>
        <taxon>Arthropoda</taxon>
        <taxon>Crustacea</taxon>
        <taxon>Oligostraca</taxon>
        <taxon>Ostracoda</taxon>
        <taxon>Podocopa</taxon>
        <taxon>Podocopida</taxon>
        <taxon>Darwinulocopina</taxon>
        <taxon>Darwinuloidea</taxon>
        <taxon>Darwinulidae</taxon>
        <taxon>Darwinula</taxon>
    </lineage>
</organism>
<evidence type="ECO:0000313" key="3">
    <source>
        <dbReference type="Proteomes" id="UP000677054"/>
    </source>
</evidence>
<dbReference type="AlphaFoldDB" id="A0A7R9FR81"/>
<evidence type="ECO:0000313" key="2">
    <source>
        <dbReference type="EMBL" id="CAD7252095.1"/>
    </source>
</evidence>
<evidence type="ECO:0000256" key="1">
    <source>
        <dbReference type="SAM" id="SignalP"/>
    </source>
</evidence>
<name>A0A7R9FR81_9CRUS</name>
<proteinExistence type="predicted"/>
<dbReference type="Proteomes" id="UP000677054">
    <property type="component" value="Unassembled WGS sequence"/>
</dbReference>
<feature type="signal peptide" evidence="1">
    <location>
        <begin position="1"/>
        <end position="28"/>
    </location>
</feature>
<keyword evidence="1" id="KW-0732">Signal</keyword>